<dbReference type="CDD" id="cd06503">
    <property type="entry name" value="ATP-synt_Fo_b"/>
    <property type="match status" value="1"/>
</dbReference>
<dbReference type="AlphaFoldDB" id="A0A7M2BSR0"/>
<keyword evidence="3 11" id="KW-0138">CF(0)</keyword>
<dbReference type="Pfam" id="PF00430">
    <property type="entry name" value="ATP-synt_B"/>
    <property type="match status" value="1"/>
</dbReference>
<keyword evidence="12" id="KW-0175">Coiled coil</keyword>
<keyword evidence="13" id="KW-0150">Chloroplast</keyword>
<evidence type="ECO:0000256" key="11">
    <source>
        <dbReference type="RuleBase" id="RU003848"/>
    </source>
</evidence>
<protein>
    <submittedName>
        <fullName evidence="13">ATP synthase CF0 B subunit</fullName>
    </submittedName>
</protein>
<accession>A0A7M2BSR0</accession>
<feature type="coiled-coil region" evidence="12">
    <location>
        <begin position="6"/>
        <end position="76"/>
    </location>
</feature>
<proteinExistence type="inferred from homology"/>
<dbReference type="GO" id="GO:0045259">
    <property type="term" value="C:proton-transporting ATP synthase complex"/>
    <property type="evidence" value="ECO:0007669"/>
    <property type="project" value="UniProtKB-KW"/>
</dbReference>
<evidence type="ECO:0000256" key="9">
    <source>
        <dbReference type="ARBA" id="ARBA00023310"/>
    </source>
</evidence>
<keyword evidence="4 11" id="KW-0812">Transmembrane</keyword>
<keyword evidence="7 11" id="KW-0406">Ion transport</keyword>
<dbReference type="EMBL" id="MT883632">
    <property type="protein sequence ID" value="QOT13871.1"/>
    <property type="molecule type" value="Genomic_DNA"/>
</dbReference>
<keyword evidence="13" id="KW-0934">Plastid</keyword>
<geneLocation type="chloroplast" evidence="13"/>
<organism evidence="13">
    <name type="scientific">Cosmarium obtusatum</name>
    <dbReference type="NCBI Taxonomy" id="98434"/>
    <lineage>
        <taxon>Eukaryota</taxon>
        <taxon>Viridiplantae</taxon>
        <taxon>Streptophyta</taxon>
        <taxon>Zygnematophyceae</taxon>
        <taxon>Zygnematophycidae</taxon>
        <taxon>Desmidiales</taxon>
        <taxon>Desmidiaceae</taxon>
        <taxon>Cosmarium</taxon>
    </lineage>
</organism>
<gene>
    <name evidence="13" type="primary">atpF</name>
</gene>
<sequence length="133" mass="15531">MLNNRKETILSTIRDAEERYQEAIDKLNQARTQLEQAKAKAEEIRVNGILQMEREKQELIKAADEDSKRLEEAKNLTIRFAEQKAIVQIRQQISRLTVKRALEIINSRLNLDLHARMIDYHIGLFKAMKTSAE</sequence>
<reference evidence="13" key="1">
    <citation type="submission" date="2020-08" db="EMBL/GenBank/DDBJ databases">
        <title>DNAmark Project.</title>
        <authorList>
            <person name="Langkjaer E."/>
        </authorList>
    </citation>
    <scope>NUCLEOTIDE SEQUENCE</scope>
    <source>
        <strain evidence="13">DM129</strain>
    </source>
</reference>
<keyword evidence="5 11" id="KW-0375">Hydrogen ion transport</keyword>
<dbReference type="GO" id="GO:0015986">
    <property type="term" value="P:proton motive force-driven ATP synthesis"/>
    <property type="evidence" value="ECO:0007669"/>
    <property type="project" value="InterPro"/>
</dbReference>
<comment type="similarity">
    <text evidence="11">Belongs to the ATPase B chain family.</text>
</comment>
<keyword evidence="9" id="KW-0066">ATP synthesis</keyword>
<evidence type="ECO:0000256" key="10">
    <source>
        <dbReference type="ARBA" id="ARBA00025198"/>
    </source>
</evidence>
<comment type="function">
    <text evidence="10">F(1)F(0) ATP synthase produces ATP from ADP in the presence of a proton or sodium gradient. F-type ATPases consist of two structural domains, F(1) containing the extramembraneous catalytic core and F(0) containing the membrane proton channel, linked together by a central stalk and a peripheral stalk. During catalysis, ATP synthesis in the catalytic domain of F(1) is coupled via a rotary mechanism of the central stalk subunits to proton translocation.</text>
</comment>
<evidence type="ECO:0000256" key="6">
    <source>
        <dbReference type="ARBA" id="ARBA00022989"/>
    </source>
</evidence>
<keyword evidence="2 11" id="KW-0813">Transport</keyword>
<dbReference type="InterPro" id="IPR002146">
    <property type="entry name" value="ATP_synth_b/b'su_bac/chlpt"/>
</dbReference>
<evidence type="ECO:0000256" key="3">
    <source>
        <dbReference type="ARBA" id="ARBA00022547"/>
    </source>
</evidence>
<comment type="subcellular location">
    <subcellularLocation>
        <location evidence="1">Membrane</location>
        <topology evidence="1">Single-pass membrane protein</topology>
    </subcellularLocation>
</comment>
<evidence type="ECO:0000256" key="5">
    <source>
        <dbReference type="ARBA" id="ARBA00022781"/>
    </source>
</evidence>
<evidence type="ECO:0000313" key="13">
    <source>
        <dbReference type="EMBL" id="QOT13871.1"/>
    </source>
</evidence>
<keyword evidence="8" id="KW-0472">Membrane</keyword>
<name>A0A7M2BSR0_9VIRI</name>
<dbReference type="GO" id="GO:0015078">
    <property type="term" value="F:proton transmembrane transporter activity"/>
    <property type="evidence" value="ECO:0007669"/>
    <property type="project" value="InterPro"/>
</dbReference>
<evidence type="ECO:0000256" key="12">
    <source>
        <dbReference type="SAM" id="Coils"/>
    </source>
</evidence>
<evidence type="ECO:0000256" key="7">
    <source>
        <dbReference type="ARBA" id="ARBA00023065"/>
    </source>
</evidence>
<dbReference type="PANTHER" id="PTHR34264:SF3">
    <property type="entry name" value="ATP SYNTHASE SUBUNIT B, CHLOROPLASTIC"/>
    <property type="match status" value="1"/>
</dbReference>
<evidence type="ECO:0000256" key="8">
    <source>
        <dbReference type="ARBA" id="ARBA00023136"/>
    </source>
</evidence>
<keyword evidence="6" id="KW-1133">Transmembrane helix</keyword>
<evidence type="ECO:0000256" key="4">
    <source>
        <dbReference type="ARBA" id="ARBA00022692"/>
    </source>
</evidence>
<dbReference type="PANTHER" id="PTHR34264">
    <property type="entry name" value="ATP SYNTHASE SUBUNIT B, CHLOROPLASTIC"/>
    <property type="match status" value="1"/>
</dbReference>
<evidence type="ECO:0000256" key="1">
    <source>
        <dbReference type="ARBA" id="ARBA00004167"/>
    </source>
</evidence>
<evidence type="ECO:0000256" key="2">
    <source>
        <dbReference type="ARBA" id="ARBA00022448"/>
    </source>
</evidence>